<feature type="domain" description="PKD" evidence="2">
    <location>
        <begin position="803"/>
        <end position="839"/>
    </location>
</feature>
<dbReference type="OrthoDB" id="1652165at2"/>
<proteinExistence type="predicted"/>
<feature type="domain" description="PKD" evidence="2">
    <location>
        <begin position="964"/>
        <end position="1001"/>
    </location>
</feature>
<sequence>MRLAPLLLLIAFHAVAQNNHALRFIENKGQWNNGSDFQALVPGGRLGVSAKGFSVLLLDMEEIEHRHLANHEAINESDAQSANEPIDGHYFQINFLGSNPQSKAIVENPLSGYYNYFVGKDANRWASHARAYASILYPEVYEGIDFRVTSVGNNLKYDFIVKPGADPSQIRIEYSGVDGIDKFDDELKIRTRVGSLNELKPFSYQGNDTNKQTVPSEYRLRDNVVSFSFPSDYDTRQPLIIDPLLIFSTYSGSTADNWGSTATPGEHGTLYSAGVTRQNLGGSFPATVGAFQTTNHGNFDMAVIKYDSAGTKFLYATHLGGANNDSPESLVVDKATGDLIVLGISSSTDYPTAASAFDKTFNFGTTIFNRVLDTNDQWDLVITRLSPTGDRLVGSTFLGGSGNDGLNQPKQSGGPLVVNYGDEMRGDVITDETGNVYISSVTSSADFPIVNGFDNTFNSGTTDGIVVKLAPDLSSIVWSSYLGGSGFDAAYSIKFDNDKNLVLAGGTTSVDFPATVGAYQTTFNGIVDGWIARLAADGSAIMQATFTGTGSFDQVYFVDLNASGNVFCYGQTAGHMPITPGVYNNPNSGQFLQKFSSDLSALKFSTVFGSGSTNGLVIPNISPTAFLVNDCDNIYMAGWGGFVNSSTQTGFWQSTTFGMPITSDAYQKNTSGSDFYFMVLNGDASTLVYSTYLGGNSSKTHVDGGTSRFDKYGIVYHAVCSGCAFGTPNDLPASDFPTSPNAKSRRNLSANCNNAAFKFDLSSLKAMFDTNNTALTMPGFNNVCYPDSIVFQNFSTGGKTIVWNFDDGTILNQVDTDPRSVIHQYQRAGQYKVKLKITDLSTCSQTDSTTKIINYFKDNIQVEADGLVCEGNSFQLSASGGVQYNWVSEDGTFTSADRAPVVRPTKATTYFVRVVDANGCSKKDTLNVGIIPNVHAFLANFGSDNVCSPDVVRFKNKSVNGIDFTWDFGDGSTPIQISDTVSLIHEYQQPGTYIVKLKASNVNTCNKNDAVTKTIHYFREQIEAGDDGEICAGTSFHLIATGGSVYAWSTKDHSYTSSDPSPFVKPAQTTQYFLSATDPHGCVGKDTINVTVIDSVALKWQHRLIDNCVDRPSIYVQNLSPPEDDVVFRFDFGDGTSSTETEVEHLYEKDGMYSLKFTAQKSICFSEETIKLPVYTLMVPNVFTPDGSPGYNDNFMVSFGADKIPPGEVGLPVQLTVVDRWGKTVFESSDYKNDWNGNNLATGVYYVHLKIGDLATCKNWVHIVK</sequence>
<keyword evidence="1" id="KW-0732">Signal</keyword>
<name>A0A1M5JRW0_9BACT</name>
<protein>
    <submittedName>
        <fullName evidence="3">PKD domain-containing protein</fullName>
    </submittedName>
</protein>
<keyword evidence="4" id="KW-1185">Reference proteome</keyword>
<dbReference type="Pfam" id="PF25778">
    <property type="entry name" value="DUF7948"/>
    <property type="match status" value="1"/>
</dbReference>
<accession>A0A1M5JRW0</accession>
<dbReference type="InterPro" id="IPR035986">
    <property type="entry name" value="PKD_dom_sf"/>
</dbReference>
<dbReference type="SMART" id="SM00089">
    <property type="entry name" value="PKD"/>
    <property type="match status" value="4"/>
</dbReference>
<dbReference type="Pfam" id="PF13585">
    <property type="entry name" value="CHU_C"/>
    <property type="match status" value="1"/>
</dbReference>
<dbReference type="InterPro" id="IPR000601">
    <property type="entry name" value="PKD_dom"/>
</dbReference>
<organism evidence="3 4">
    <name type="scientific">Chryseolinea serpens</name>
    <dbReference type="NCBI Taxonomy" id="947013"/>
    <lineage>
        <taxon>Bacteria</taxon>
        <taxon>Pseudomonadati</taxon>
        <taxon>Bacteroidota</taxon>
        <taxon>Cytophagia</taxon>
        <taxon>Cytophagales</taxon>
        <taxon>Fulvivirgaceae</taxon>
        <taxon>Chryseolinea</taxon>
    </lineage>
</organism>
<dbReference type="InterPro" id="IPR013783">
    <property type="entry name" value="Ig-like_fold"/>
</dbReference>
<reference evidence="3 4" key="1">
    <citation type="submission" date="2016-11" db="EMBL/GenBank/DDBJ databases">
        <authorList>
            <person name="Jaros S."/>
            <person name="Januszkiewicz K."/>
            <person name="Wedrychowicz H."/>
        </authorList>
    </citation>
    <scope>NUCLEOTIDE SEQUENCE [LARGE SCALE GENOMIC DNA]</scope>
    <source>
        <strain evidence="3 4">DSM 24574</strain>
    </source>
</reference>
<dbReference type="PANTHER" id="PTHR35580">
    <property type="entry name" value="CELL SURFACE GLYCOPROTEIN (S-LAYER PROTEIN)-LIKE PROTEIN"/>
    <property type="match status" value="1"/>
</dbReference>
<feature type="signal peptide" evidence="1">
    <location>
        <begin position="1"/>
        <end position="16"/>
    </location>
</feature>
<evidence type="ECO:0000256" key="1">
    <source>
        <dbReference type="SAM" id="SignalP"/>
    </source>
</evidence>
<dbReference type="SUPFAM" id="SSF49299">
    <property type="entry name" value="PKD domain"/>
    <property type="match status" value="3"/>
</dbReference>
<evidence type="ECO:0000313" key="3">
    <source>
        <dbReference type="EMBL" id="SHG43296.1"/>
    </source>
</evidence>
<evidence type="ECO:0000313" key="4">
    <source>
        <dbReference type="Proteomes" id="UP000184212"/>
    </source>
</evidence>
<feature type="domain" description="PKD" evidence="2">
    <location>
        <begin position="1124"/>
        <end position="1163"/>
    </location>
</feature>
<dbReference type="Pfam" id="PF18911">
    <property type="entry name" value="PKD_4"/>
    <property type="match status" value="3"/>
</dbReference>
<dbReference type="Gene3D" id="2.60.40.10">
    <property type="entry name" value="Immunoglobulins"/>
    <property type="match status" value="3"/>
</dbReference>
<gene>
    <name evidence="3" type="ORF">SAMN04488109_0253</name>
</gene>
<dbReference type="AlphaFoldDB" id="A0A1M5JRW0"/>
<evidence type="ECO:0000259" key="2">
    <source>
        <dbReference type="PROSITE" id="PS50093"/>
    </source>
</evidence>
<dbReference type="InterPro" id="IPR022409">
    <property type="entry name" value="PKD/Chitinase_dom"/>
</dbReference>
<dbReference type="PROSITE" id="PS50093">
    <property type="entry name" value="PKD"/>
    <property type="match status" value="3"/>
</dbReference>
<dbReference type="Proteomes" id="UP000184212">
    <property type="component" value="Unassembled WGS sequence"/>
</dbReference>
<dbReference type="STRING" id="947013.SAMN04488109_0253"/>
<dbReference type="InterPro" id="IPR057708">
    <property type="entry name" value="DUF7948"/>
</dbReference>
<dbReference type="RefSeq" id="WP_084137832.1">
    <property type="nucleotide sequence ID" value="NZ_FQWQ01000001.1"/>
</dbReference>
<feature type="chain" id="PRO_5012680231" evidence="1">
    <location>
        <begin position="17"/>
        <end position="1265"/>
    </location>
</feature>
<dbReference type="CDD" id="cd00146">
    <property type="entry name" value="PKD"/>
    <property type="match status" value="2"/>
</dbReference>
<dbReference type="InterPro" id="IPR052918">
    <property type="entry name" value="Motility_Chemotaxis_Reg"/>
</dbReference>
<dbReference type="PANTHER" id="PTHR35580:SF1">
    <property type="entry name" value="PHYTASE-LIKE DOMAIN-CONTAINING PROTEIN"/>
    <property type="match status" value="1"/>
</dbReference>
<dbReference type="EMBL" id="FQWQ01000001">
    <property type="protein sequence ID" value="SHG43296.1"/>
    <property type="molecule type" value="Genomic_DNA"/>
</dbReference>